<feature type="compositionally biased region" description="Polar residues" evidence="1">
    <location>
        <begin position="73"/>
        <end position="82"/>
    </location>
</feature>
<dbReference type="EMBL" id="BGPR01031292">
    <property type="protein sequence ID" value="GBO04267.1"/>
    <property type="molecule type" value="Genomic_DNA"/>
</dbReference>
<gene>
    <name evidence="3" type="ORF">AVEN_150639_1</name>
</gene>
<accession>A0A4Y2TY35</accession>
<protein>
    <submittedName>
        <fullName evidence="3">Uncharacterized protein</fullName>
    </submittedName>
</protein>
<feature type="transmembrane region" description="Helical" evidence="2">
    <location>
        <begin position="12"/>
        <end position="30"/>
    </location>
</feature>
<evidence type="ECO:0000313" key="4">
    <source>
        <dbReference type="Proteomes" id="UP000499080"/>
    </source>
</evidence>
<feature type="region of interest" description="Disordered" evidence="1">
    <location>
        <begin position="47"/>
        <end position="108"/>
    </location>
</feature>
<sequence>MLWCQSNRQEMYLQQILMLVGSILVPFHTYPSQAGYFGTNLGQMMRKAPRLTPPPQTSAPHQPENFWPPAYDSTCNTPNTRRIVSGFEPRTLQPQSRDLTTRPPRPLE</sequence>
<keyword evidence="2" id="KW-1133">Transmembrane helix</keyword>
<reference evidence="3 4" key="1">
    <citation type="journal article" date="2019" name="Sci. Rep.">
        <title>Orb-weaving spider Araneus ventricosus genome elucidates the spidroin gene catalogue.</title>
        <authorList>
            <person name="Kono N."/>
            <person name="Nakamura H."/>
            <person name="Ohtoshi R."/>
            <person name="Moran D.A.P."/>
            <person name="Shinohara A."/>
            <person name="Yoshida Y."/>
            <person name="Fujiwara M."/>
            <person name="Mori M."/>
            <person name="Tomita M."/>
            <person name="Arakawa K."/>
        </authorList>
    </citation>
    <scope>NUCLEOTIDE SEQUENCE [LARGE SCALE GENOMIC DNA]</scope>
</reference>
<dbReference type="AlphaFoldDB" id="A0A4Y2TY35"/>
<comment type="caution">
    <text evidence="3">The sequence shown here is derived from an EMBL/GenBank/DDBJ whole genome shotgun (WGS) entry which is preliminary data.</text>
</comment>
<organism evidence="3 4">
    <name type="scientific">Araneus ventricosus</name>
    <name type="common">Orbweaver spider</name>
    <name type="synonym">Epeira ventricosa</name>
    <dbReference type="NCBI Taxonomy" id="182803"/>
    <lineage>
        <taxon>Eukaryota</taxon>
        <taxon>Metazoa</taxon>
        <taxon>Ecdysozoa</taxon>
        <taxon>Arthropoda</taxon>
        <taxon>Chelicerata</taxon>
        <taxon>Arachnida</taxon>
        <taxon>Araneae</taxon>
        <taxon>Araneomorphae</taxon>
        <taxon>Entelegynae</taxon>
        <taxon>Araneoidea</taxon>
        <taxon>Araneidae</taxon>
        <taxon>Araneus</taxon>
    </lineage>
</organism>
<evidence type="ECO:0000256" key="2">
    <source>
        <dbReference type="SAM" id="Phobius"/>
    </source>
</evidence>
<keyword evidence="2" id="KW-0472">Membrane</keyword>
<keyword evidence="4" id="KW-1185">Reference proteome</keyword>
<evidence type="ECO:0000313" key="3">
    <source>
        <dbReference type="EMBL" id="GBO04267.1"/>
    </source>
</evidence>
<evidence type="ECO:0000256" key="1">
    <source>
        <dbReference type="SAM" id="MobiDB-lite"/>
    </source>
</evidence>
<name>A0A4Y2TY35_ARAVE</name>
<keyword evidence="2" id="KW-0812">Transmembrane</keyword>
<dbReference type="Proteomes" id="UP000499080">
    <property type="component" value="Unassembled WGS sequence"/>
</dbReference>
<proteinExistence type="predicted"/>